<dbReference type="GO" id="GO:0012505">
    <property type="term" value="C:endomembrane system"/>
    <property type="evidence" value="ECO:0007669"/>
    <property type="project" value="UniProtKB-SubCell"/>
</dbReference>
<keyword evidence="10" id="KW-1185">Reference proteome</keyword>
<dbReference type="NCBIfam" id="NF005141">
    <property type="entry name" value="PRK06590.1"/>
    <property type="match status" value="1"/>
</dbReference>
<dbReference type="NCBIfam" id="TIGR01974">
    <property type="entry name" value="NDH_I_L"/>
    <property type="match status" value="1"/>
</dbReference>
<organism evidence="9 10">
    <name type="scientific">Kutzneria kofuensis</name>
    <dbReference type="NCBI Taxonomy" id="103725"/>
    <lineage>
        <taxon>Bacteria</taxon>
        <taxon>Bacillati</taxon>
        <taxon>Actinomycetota</taxon>
        <taxon>Actinomycetes</taxon>
        <taxon>Pseudonocardiales</taxon>
        <taxon>Pseudonocardiaceae</taxon>
        <taxon>Kutzneria</taxon>
    </lineage>
</organism>
<protein>
    <submittedName>
        <fullName evidence="9">NADH-quinone oxidoreductase subunit L</fullName>
    </submittedName>
</protein>
<feature type="transmembrane region" description="Helical" evidence="6">
    <location>
        <begin position="92"/>
        <end position="112"/>
    </location>
</feature>
<sequence length="642" mass="68849">MTDISAVGQSAWLLLALPLVGAVVLLLAGKAANKWGHLLGCATVLAAFVYGVILFFDTTSHDAAHRVSELHIFSWIPVQALQVDFGLRLDPLSVTFVLLITGVGSLIHIYSIGYMSHDDGRRRFFAYLNLFVAAMLLLVLGNGFVTLYFGWEGVGLASYLLIGWYQNRPSAATAAKKAFLMNRVGDVGLAIAIFLMFTNLGTTQYSEVFSRINTLSPGTILAISLLLLLGACGKSGQFPLQAWLPDAMEGPTPVSALIHAATMVTAGVYLIARSNPIYNLTEDGRLVVTIIGTITLLIGCIVGCAYDDIKKVLAYSTVSQIGYMILAVSLGPIGYALGIVHLLTHGFFKAGLFLGAGSVMHGMNDEVDMRKFGGLYKRMPITFVTFGLGYLALIGFPFLSGYYSKDAIIEAAFSGEGWHAWVFGGAAMLGVALTAFYMTRLMLMTFFGKERWKDIKSEDGKDFHPHESPAVMTVPMIILAVGSIGAGWFLTSGDRLAQWLEPSLGQLREAEAGPIPEIGLTVISLALMVIGAGLAWLFVGRKDVPLEKPAKVSWPVRAARADLYGNALNEALFAKPGEALTRGLVVMDDKGVDGAVTGLAGTLGFLSSLLRRTQTGFVRSYALTMLGGSVLVVAALLMVRFS</sequence>
<feature type="transmembrane region" description="Helical" evidence="6">
    <location>
        <begin position="312"/>
        <end position="333"/>
    </location>
</feature>
<dbReference type="PRINTS" id="PR01435">
    <property type="entry name" value="NPOXDRDTASE5"/>
</dbReference>
<feature type="transmembrane region" description="Helical" evidence="6">
    <location>
        <begin position="6"/>
        <end position="28"/>
    </location>
</feature>
<dbReference type="GO" id="GO:0016020">
    <property type="term" value="C:membrane"/>
    <property type="evidence" value="ECO:0007669"/>
    <property type="project" value="UniProtKB-SubCell"/>
</dbReference>
<comment type="subcellular location">
    <subcellularLocation>
        <location evidence="1">Endomembrane system</location>
        <topology evidence="1">Multi-pass membrane protein</topology>
    </subcellularLocation>
    <subcellularLocation>
        <location evidence="5">Membrane</location>
        <topology evidence="5">Multi-pass membrane protein</topology>
    </subcellularLocation>
</comment>
<evidence type="ECO:0000313" key="10">
    <source>
        <dbReference type="Proteomes" id="UP000585638"/>
    </source>
</evidence>
<feature type="domain" description="NADH-Ubiquinone oxidoreductase (complex I) chain 5 N-terminal" evidence="8">
    <location>
        <begin position="75"/>
        <end position="125"/>
    </location>
</feature>
<dbReference type="InterPro" id="IPR001750">
    <property type="entry name" value="ND/Mrp_TM"/>
</dbReference>
<dbReference type="Pfam" id="PF00361">
    <property type="entry name" value="Proton_antipo_M"/>
    <property type="match status" value="1"/>
</dbReference>
<feature type="transmembrane region" description="Helical" evidence="6">
    <location>
        <begin position="420"/>
        <end position="448"/>
    </location>
</feature>
<evidence type="ECO:0000259" key="8">
    <source>
        <dbReference type="Pfam" id="PF00662"/>
    </source>
</evidence>
<evidence type="ECO:0000256" key="6">
    <source>
        <dbReference type="SAM" id="Phobius"/>
    </source>
</evidence>
<dbReference type="PANTHER" id="PTHR42829:SF2">
    <property type="entry name" value="NADH-UBIQUINONE OXIDOREDUCTASE CHAIN 5"/>
    <property type="match status" value="1"/>
</dbReference>
<feature type="transmembrane region" description="Helical" evidence="6">
    <location>
        <begin position="212"/>
        <end position="233"/>
    </location>
</feature>
<dbReference type="InterPro" id="IPR018393">
    <property type="entry name" value="NADHpl_OxRdtase_5_subgr"/>
</dbReference>
<evidence type="ECO:0000256" key="1">
    <source>
        <dbReference type="ARBA" id="ARBA00004127"/>
    </source>
</evidence>
<feature type="transmembrane region" description="Helical" evidence="6">
    <location>
        <begin position="254"/>
        <end position="272"/>
    </location>
</feature>
<keyword evidence="2 5" id="KW-0812">Transmembrane</keyword>
<dbReference type="GO" id="GO:0003954">
    <property type="term" value="F:NADH dehydrogenase activity"/>
    <property type="evidence" value="ECO:0007669"/>
    <property type="project" value="TreeGrafter"/>
</dbReference>
<gene>
    <name evidence="9" type="ORF">BJ998_004359</name>
</gene>
<dbReference type="AlphaFoldDB" id="A0A7W9KJ00"/>
<evidence type="ECO:0000256" key="2">
    <source>
        <dbReference type="ARBA" id="ARBA00022692"/>
    </source>
</evidence>
<dbReference type="GO" id="GO:0015990">
    <property type="term" value="P:electron transport coupled proton transport"/>
    <property type="evidence" value="ECO:0007669"/>
    <property type="project" value="TreeGrafter"/>
</dbReference>
<name>A0A7W9KJ00_9PSEU</name>
<reference evidence="9 10" key="1">
    <citation type="submission" date="2020-08" db="EMBL/GenBank/DDBJ databases">
        <title>Sequencing the genomes of 1000 actinobacteria strains.</title>
        <authorList>
            <person name="Klenk H.-P."/>
        </authorList>
    </citation>
    <scope>NUCLEOTIDE SEQUENCE [LARGE SCALE GENOMIC DNA]</scope>
    <source>
        <strain evidence="9 10">DSM 43851</strain>
    </source>
</reference>
<keyword evidence="4 6" id="KW-0472">Membrane</keyword>
<keyword evidence="3 6" id="KW-1133">Transmembrane helix</keyword>
<proteinExistence type="predicted"/>
<dbReference type="PANTHER" id="PTHR42829">
    <property type="entry name" value="NADH-UBIQUINONE OXIDOREDUCTASE CHAIN 5"/>
    <property type="match status" value="1"/>
</dbReference>
<evidence type="ECO:0000259" key="7">
    <source>
        <dbReference type="Pfam" id="PF00361"/>
    </source>
</evidence>
<comment type="caution">
    <text evidence="9">The sequence shown here is derived from an EMBL/GenBank/DDBJ whole genome shotgun (WGS) entry which is preliminary data.</text>
</comment>
<feature type="transmembrane region" description="Helical" evidence="6">
    <location>
        <begin position="35"/>
        <end position="56"/>
    </location>
</feature>
<dbReference type="InterPro" id="IPR001516">
    <property type="entry name" value="Proton_antipo_N"/>
</dbReference>
<feature type="domain" description="NADH:quinone oxidoreductase/Mrp antiporter transmembrane" evidence="7">
    <location>
        <begin position="144"/>
        <end position="425"/>
    </location>
</feature>
<dbReference type="PRINTS" id="PR01434">
    <property type="entry name" value="NADHDHGNASE5"/>
</dbReference>
<feature type="transmembrane region" description="Helical" evidence="6">
    <location>
        <begin position="187"/>
        <end position="206"/>
    </location>
</feature>
<dbReference type="RefSeq" id="WP_184864323.1">
    <property type="nucleotide sequence ID" value="NZ_BAAAWY010000012.1"/>
</dbReference>
<evidence type="ECO:0000256" key="4">
    <source>
        <dbReference type="ARBA" id="ARBA00023136"/>
    </source>
</evidence>
<dbReference type="GO" id="GO:0008137">
    <property type="term" value="F:NADH dehydrogenase (ubiquinone) activity"/>
    <property type="evidence" value="ECO:0007669"/>
    <property type="project" value="InterPro"/>
</dbReference>
<evidence type="ECO:0000256" key="5">
    <source>
        <dbReference type="RuleBase" id="RU000320"/>
    </source>
</evidence>
<feature type="transmembrane region" description="Helical" evidence="6">
    <location>
        <begin position="518"/>
        <end position="539"/>
    </location>
</feature>
<dbReference type="Proteomes" id="UP000585638">
    <property type="component" value="Unassembled WGS sequence"/>
</dbReference>
<feature type="transmembrane region" description="Helical" evidence="6">
    <location>
        <begin position="621"/>
        <end position="641"/>
    </location>
</feature>
<feature type="transmembrane region" description="Helical" evidence="6">
    <location>
        <begin position="124"/>
        <end position="141"/>
    </location>
</feature>
<evidence type="ECO:0000256" key="3">
    <source>
        <dbReference type="ARBA" id="ARBA00022989"/>
    </source>
</evidence>
<dbReference type="Gene3D" id="1.20.5.2700">
    <property type="match status" value="1"/>
</dbReference>
<dbReference type="Pfam" id="PF00662">
    <property type="entry name" value="Proton_antipo_N"/>
    <property type="match status" value="1"/>
</dbReference>
<feature type="transmembrane region" description="Helical" evidence="6">
    <location>
        <begin position="284"/>
        <end position="305"/>
    </location>
</feature>
<feature type="transmembrane region" description="Helical" evidence="6">
    <location>
        <begin position="469"/>
        <end position="490"/>
    </location>
</feature>
<accession>A0A7W9KJ00</accession>
<feature type="transmembrane region" description="Helical" evidence="6">
    <location>
        <begin position="381"/>
        <end position="400"/>
    </location>
</feature>
<dbReference type="EMBL" id="JACHIR010000001">
    <property type="protein sequence ID" value="MBB5893163.1"/>
    <property type="molecule type" value="Genomic_DNA"/>
</dbReference>
<evidence type="ECO:0000313" key="9">
    <source>
        <dbReference type="EMBL" id="MBB5893163.1"/>
    </source>
</evidence>
<dbReference type="GO" id="GO:0042773">
    <property type="term" value="P:ATP synthesis coupled electron transport"/>
    <property type="evidence" value="ECO:0007669"/>
    <property type="project" value="InterPro"/>
</dbReference>
<dbReference type="InterPro" id="IPR003945">
    <property type="entry name" value="NU5C-like"/>
</dbReference>